<evidence type="ECO:0000256" key="5">
    <source>
        <dbReference type="ARBA" id="ARBA00025606"/>
    </source>
</evidence>
<accession>A0A554WQK3</accession>
<dbReference type="HAMAP" id="MF_00267">
    <property type="entry name" value="MinC"/>
    <property type="match status" value="1"/>
</dbReference>
<feature type="domain" description="Septum formation inhibitor MinC N-terminal" evidence="8">
    <location>
        <begin position="16"/>
        <end position="84"/>
    </location>
</feature>
<evidence type="ECO:0000256" key="3">
    <source>
        <dbReference type="ARBA" id="ARBA00023210"/>
    </source>
</evidence>
<dbReference type="InterPro" id="IPR005526">
    <property type="entry name" value="Septum_form_inhib_MinC_C"/>
</dbReference>
<evidence type="ECO:0000259" key="8">
    <source>
        <dbReference type="Pfam" id="PF05209"/>
    </source>
</evidence>
<comment type="caution">
    <text evidence="9">The sequence shown here is derived from an EMBL/GenBank/DDBJ whole genome shotgun (WGS) entry which is preliminary data.</text>
</comment>
<dbReference type="PANTHER" id="PTHR34108:SF1">
    <property type="entry name" value="SEPTUM SITE-DETERMINING PROTEIN MINC"/>
    <property type="match status" value="1"/>
</dbReference>
<dbReference type="RefSeq" id="WP_143894401.1">
    <property type="nucleotide sequence ID" value="NZ_VJND01000005.1"/>
</dbReference>
<evidence type="ECO:0000313" key="10">
    <source>
        <dbReference type="Proteomes" id="UP000320225"/>
    </source>
</evidence>
<comment type="similarity">
    <text evidence="1 6">Belongs to the MinC family.</text>
</comment>
<dbReference type="InterPro" id="IPR016098">
    <property type="entry name" value="CAP/MinC_C"/>
</dbReference>
<dbReference type="EMBL" id="VJND01000005">
    <property type="protein sequence ID" value="TSE25847.1"/>
    <property type="molecule type" value="Genomic_DNA"/>
</dbReference>
<comment type="function">
    <text evidence="5 6">Cell division inhibitor that blocks the formation of polar Z ring septums. Rapidly oscillates between the poles of the cell to destabilize FtsZ filaments that have formed before they mature into polar Z rings. Prevents FtsZ polymerization.</text>
</comment>
<sequence length="245" mass="25999">MHRSNATDTPLEIRPTDWSVLCARLRGGRLEAVLAELEQRYGRSGFFEGEPLVLDLAQWPAEHDPTALEVEALLRALRGIGLQPVGYTGASAGWTEALRGRGLLPATDVAPSGARAAASPVSVAPAPPPAPASALVVERPLRSGQQVYARGRDLVVLAMVNPGAEVIADGHVHVYAPLRGRALAGARGDAQARVFALAFEAELVSVAGVYQTAEHGWPDAVRGRATQVRLVHAEGRETLRLEPLN</sequence>
<feature type="domain" description="Septum formation inhibitor MinC C-terminal" evidence="7">
    <location>
        <begin position="136"/>
        <end position="229"/>
    </location>
</feature>
<protein>
    <recommendedName>
        <fullName evidence="6">Probable septum site-determining protein MinC</fullName>
    </recommendedName>
</protein>
<evidence type="ECO:0000256" key="1">
    <source>
        <dbReference type="ARBA" id="ARBA00006291"/>
    </source>
</evidence>
<dbReference type="Proteomes" id="UP000320225">
    <property type="component" value="Unassembled WGS sequence"/>
</dbReference>
<dbReference type="InterPro" id="IPR007874">
    <property type="entry name" value="MinC_N"/>
</dbReference>
<dbReference type="NCBIfam" id="TIGR01222">
    <property type="entry name" value="minC"/>
    <property type="match status" value="1"/>
</dbReference>
<dbReference type="InterPro" id="IPR013033">
    <property type="entry name" value="MinC"/>
</dbReference>
<dbReference type="GO" id="GO:0051302">
    <property type="term" value="P:regulation of cell division"/>
    <property type="evidence" value="ECO:0007669"/>
    <property type="project" value="InterPro"/>
</dbReference>
<organism evidence="9 10">
    <name type="scientific">Tepidimonas sediminis</name>
    <dbReference type="NCBI Taxonomy" id="2588941"/>
    <lineage>
        <taxon>Bacteria</taxon>
        <taxon>Pseudomonadati</taxon>
        <taxon>Pseudomonadota</taxon>
        <taxon>Betaproteobacteria</taxon>
        <taxon>Burkholderiales</taxon>
        <taxon>Tepidimonas</taxon>
    </lineage>
</organism>
<keyword evidence="3 6" id="KW-0717">Septation</keyword>
<keyword evidence="4 6" id="KW-0131">Cell cycle</keyword>
<dbReference type="GO" id="GO:1901891">
    <property type="term" value="P:regulation of cell septum assembly"/>
    <property type="evidence" value="ECO:0007669"/>
    <property type="project" value="InterPro"/>
</dbReference>
<gene>
    <name evidence="6 9" type="primary">minC</name>
    <name evidence="9" type="ORF">Tsedi_01071</name>
</gene>
<keyword evidence="10" id="KW-1185">Reference proteome</keyword>
<comment type="subunit">
    <text evidence="6">Interacts with MinD and FtsZ.</text>
</comment>
<keyword evidence="2 6" id="KW-0132">Cell division</keyword>
<dbReference type="Gene3D" id="2.160.20.70">
    <property type="match status" value="1"/>
</dbReference>
<evidence type="ECO:0000256" key="2">
    <source>
        <dbReference type="ARBA" id="ARBA00022618"/>
    </source>
</evidence>
<dbReference type="OrthoDB" id="9794530at2"/>
<evidence type="ECO:0000256" key="6">
    <source>
        <dbReference type="HAMAP-Rule" id="MF_00267"/>
    </source>
</evidence>
<dbReference type="PANTHER" id="PTHR34108">
    <property type="entry name" value="SEPTUM SITE-DETERMINING PROTEIN MINC"/>
    <property type="match status" value="1"/>
</dbReference>
<dbReference type="InterPro" id="IPR036145">
    <property type="entry name" value="MinC_C_sf"/>
</dbReference>
<reference evidence="9 10" key="1">
    <citation type="submission" date="2019-07" db="EMBL/GenBank/DDBJ databases">
        <title>Tepidimonas sediminis YIM 72259 draft genome.</title>
        <authorList>
            <person name="Da Costa M.S."/>
            <person name="Froufe H.J.C."/>
            <person name="Egas C."/>
            <person name="Albuquerque L."/>
        </authorList>
    </citation>
    <scope>NUCLEOTIDE SEQUENCE [LARGE SCALE GENOMIC DNA]</scope>
    <source>
        <strain evidence="9 10">YIM 72259</strain>
    </source>
</reference>
<dbReference type="Gene3D" id="3.30.70.260">
    <property type="match status" value="1"/>
</dbReference>
<dbReference type="Pfam" id="PF05209">
    <property type="entry name" value="MinC_N"/>
    <property type="match status" value="1"/>
</dbReference>
<dbReference type="GO" id="GO:0000917">
    <property type="term" value="P:division septum assembly"/>
    <property type="evidence" value="ECO:0007669"/>
    <property type="project" value="UniProtKB-KW"/>
</dbReference>
<dbReference type="SUPFAM" id="SSF63848">
    <property type="entry name" value="Cell-division inhibitor MinC, C-terminal domain"/>
    <property type="match status" value="1"/>
</dbReference>
<evidence type="ECO:0000313" key="9">
    <source>
        <dbReference type="EMBL" id="TSE25847.1"/>
    </source>
</evidence>
<proteinExistence type="inferred from homology"/>
<evidence type="ECO:0000259" key="7">
    <source>
        <dbReference type="Pfam" id="PF03775"/>
    </source>
</evidence>
<name>A0A554WQK3_9BURK</name>
<dbReference type="Pfam" id="PF03775">
    <property type="entry name" value="MinC_C"/>
    <property type="match status" value="1"/>
</dbReference>
<dbReference type="AlphaFoldDB" id="A0A554WQK3"/>
<dbReference type="GO" id="GO:0000902">
    <property type="term" value="P:cell morphogenesis"/>
    <property type="evidence" value="ECO:0007669"/>
    <property type="project" value="InterPro"/>
</dbReference>
<evidence type="ECO:0000256" key="4">
    <source>
        <dbReference type="ARBA" id="ARBA00023306"/>
    </source>
</evidence>